<evidence type="ECO:0000256" key="2">
    <source>
        <dbReference type="ARBA" id="ARBA00022691"/>
    </source>
</evidence>
<evidence type="ECO:0000256" key="3">
    <source>
        <dbReference type="ARBA" id="ARBA00022723"/>
    </source>
</evidence>
<evidence type="ECO:0000259" key="6">
    <source>
        <dbReference type="PROSITE" id="PS51332"/>
    </source>
</evidence>
<dbReference type="GO" id="GO:0046872">
    <property type="term" value="F:metal ion binding"/>
    <property type="evidence" value="ECO:0007669"/>
    <property type="project" value="UniProtKB-KW"/>
</dbReference>
<evidence type="ECO:0000256" key="5">
    <source>
        <dbReference type="ARBA" id="ARBA00023014"/>
    </source>
</evidence>
<dbReference type="Gene3D" id="3.40.50.280">
    <property type="entry name" value="Cobalamin-binding domain"/>
    <property type="match status" value="1"/>
</dbReference>
<organism evidence="7">
    <name type="scientific">candidate division WOR-3 bacterium</name>
    <dbReference type="NCBI Taxonomy" id="2052148"/>
    <lineage>
        <taxon>Bacteria</taxon>
        <taxon>Bacteria division WOR-3</taxon>
    </lineage>
</organism>
<protein>
    <recommendedName>
        <fullName evidence="6">B12-binding domain-containing protein</fullName>
    </recommendedName>
</protein>
<keyword evidence="5" id="KW-0411">Iron-sulfur</keyword>
<dbReference type="PROSITE" id="PS51332">
    <property type="entry name" value="B12_BINDING"/>
    <property type="match status" value="1"/>
</dbReference>
<dbReference type="GO" id="GO:0005829">
    <property type="term" value="C:cytosol"/>
    <property type="evidence" value="ECO:0007669"/>
    <property type="project" value="TreeGrafter"/>
</dbReference>
<dbReference type="CDD" id="cd02068">
    <property type="entry name" value="radical_SAM_B12_BD"/>
    <property type="match status" value="1"/>
</dbReference>
<dbReference type="AlphaFoldDB" id="A0A7V0Z482"/>
<dbReference type="PANTHER" id="PTHR43409">
    <property type="entry name" value="ANAEROBIC MAGNESIUM-PROTOPORPHYRIN IX MONOMETHYL ESTER CYCLASE-RELATED"/>
    <property type="match status" value="1"/>
</dbReference>
<comment type="caution">
    <text evidence="7">The sequence shown here is derived from an EMBL/GenBank/DDBJ whole genome shotgun (WGS) entry which is preliminary data.</text>
</comment>
<dbReference type="Pfam" id="PF02310">
    <property type="entry name" value="B12-binding"/>
    <property type="match status" value="1"/>
</dbReference>
<keyword evidence="3" id="KW-0479">Metal-binding</keyword>
<dbReference type="InterPro" id="IPR051198">
    <property type="entry name" value="BchE-like"/>
</dbReference>
<dbReference type="InterPro" id="IPR006158">
    <property type="entry name" value="Cobalamin-bd"/>
</dbReference>
<accession>A0A7V0Z482</accession>
<dbReference type="EMBL" id="DSKY01000006">
    <property type="protein sequence ID" value="HDY58328.1"/>
    <property type="molecule type" value="Genomic_DNA"/>
</dbReference>
<comment type="cofactor">
    <cofactor evidence="1">
        <name>[4Fe-4S] cluster</name>
        <dbReference type="ChEBI" id="CHEBI:49883"/>
    </cofactor>
</comment>
<gene>
    <name evidence="7" type="ORF">ENP86_02065</name>
</gene>
<feature type="domain" description="B12-binding" evidence="6">
    <location>
        <begin position="1"/>
        <end position="137"/>
    </location>
</feature>
<name>A0A7V0Z482_UNCW3</name>
<evidence type="ECO:0000256" key="4">
    <source>
        <dbReference type="ARBA" id="ARBA00023004"/>
    </source>
</evidence>
<reference evidence="7" key="1">
    <citation type="journal article" date="2020" name="mSystems">
        <title>Genome- and Community-Level Interaction Insights into Carbon Utilization and Element Cycling Functions of Hydrothermarchaeota in Hydrothermal Sediment.</title>
        <authorList>
            <person name="Zhou Z."/>
            <person name="Liu Y."/>
            <person name="Xu W."/>
            <person name="Pan J."/>
            <person name="Luo Z.H."/>
            <person name="Li M."/>
        </authorList>
    </citation>
    <scope>NUCLEOTIDE SEQUENCE [LARGE SCALE GENOMIC DNA]</scope>
    <source>
        <strain evidence="7">SpSt-258</strain>
    </source>
</reference>
<proteinExistence type="predicted"/>
<dbReference type="GO" id="GO:0031419">
    <property type="term" value="F:cobalamin binding"/>
    <property type="evidence" value="ECO:0007669"/>
    <property type="project" value="InterPro"/>
</dbReference>
<dbReference type="PANTHER" id="PTHR43409:SF16">
    <property type="entry name" value="SLR0320 PROTEIN"/>
    <property type="match status" value="1"/>
</dbReference>
<keyword evidence="4" id="KW-0408">Iron</keyword>
<keyword evidence="2" id="KW-0949">S-adenosyl-L-methionine</keyword>
<evidence type="ECO:0000313" key="7">
    <source>
        <dbReference type="EMBL" id="HDY58328.1"/>
    </source>
</evidence>
<evidence type="ECO:0000256" key="1">
    <source>
        <dbReference type="ARBA" id="ARBA00001966"/>
    </source>
</evidence>
<dbReference type="GO" id="GO:0051536">
    <property type="term" value="F:iron-sulfur cluster binding"/>
    <property type="evidence" value="ECO:0007669"/>
    <property type="project" value="UniProtKB-KW"/>
</dbReference>
<sequence>MIDILLVNPAEKGGFFEKIPPLGLASIAGFLETHNISVNIIDFEIEKNPLEHWLSLYQPKFLGISGTTHTRFESFRLARVAKSFNKDIITIYGGIHATFTANETLRNIPEIDFIIRGEGEETLLELLKTFSTDQKYEKIRGLSFRKDDLPVDNPQAGRLHLDSLPHLPITFWI</sequence>